<evidence type="ECO:0000256" key="6">
    <source>
        <dbReference type="SAM" id="Phobius"/>
    </source>
</evidence>
<keyword evidence="3 6" id="KW-0812">Transmembrane</keyword>
<comment type="subcellular location">
    <subcellularLocation>
        <location evidence="1">Membrane</location>
        <topology evidence="1">Multi-pass membrane protein</topology>
    </subcellularLocation>
</comment>
<evidence type="ECO:0000256" key="3">
    <source>
        <dbReference type="ARBA" id="ARBA00022692"/>
    </source>
</evidence>
<sequence>MTAAPTTALATGQPAGNILLGVAGALTAVALWGGWIVLTRLSVTTSFTPEDIVFLRYLLGAAVLLPLFWRRRAQLAWRNWRQYSFMILGAGAPYMLAAGASMQHAPAAHVGVLMPGTMPLFVAFYGLLLFGERLGLWRYLGLGLIVLGDIAVGGFGIFHILENDLGHAWVGYLLMLLSAALWAGFTQAQKRSGLDPWMATAVVAVGSCLLFSPYYLATSGLAVFRLPWAEIALHGVYQAIVSGILALAAYGIAIQHLGAQRAATFSSLVPALGALLAIPVLGEYPDIVACFGIATVTLGLMLATGAIGPRRSPR</sequence>
<feature type="transmembrane region" description="Helical" evidence="6">
    <location>
        <begin position="167"/>
        <end position="185"/>
    </location>
</feature>
<evidence type="ECO:0000313" key="9">
    <source>
        <dbReference type="Proteomes" id="UP000295783"/>
    </source>
</evidence>
<evidence type="ECO:0000256" key="1">
    <source>
        <dbReference type="ARBA" id="ARBA00004141"/>
    </source>
</evidence>
<feature type="transmembrane region" description="Helical" evidence="6">
    <location>
        <begin position="287"/>
        <end position="308"/>
    </location>
</feature>
<feature type="transmembrane region" description="Helical" evidence="6">
    <location>
        <begin position="197"/>
        <end position="216"/>
    </location>
</feature>
<dbReference type="RefSeq" id="WP_133615040.1">
    <property type="nucleotide sequence ID" value="NZ_SNYW01000013.1"/>
</dbReference>
<dbReference type="Proteomes" id="UP000295783">
    <property type="component" value="Unassembled WGS sequence"/>
</dbReference>
<keyword evidence="5 6" id="KW-0472">Membrane</keyword>
<comment type="similarity">
    <text evidence="2">Belongs to the EamA transporter family.</text>
</comment>
<dbReference type="Pfam" id="PF00892">
    <property type="entry name" value="EamA"/>
    <property type="match status" value="2"/>
</dbReference>
<dbReference type="Gene3D" id="1.10.3730.20">
    <property type="match status" value="1"/>
</dbReference>
<dbReference type="SUPFAM" id="SSF103481">
    <property type="entry name" value="Multidrug resistance efflux transporter EmrE"/>
    <property type="match status" value="2"/>
</dbReference>
<evidence type="ECO:0000259" key="7">
    <source>
        <dbReference type="Pfam" id="PF00892"/>
    </source>
</evidence>
<keyword evidence="4 6" id="KW-1133">Transmembrane helix</keyword>
<dbReference type="InterPro" id="IPR050638">
    <property type="entry name" value="AA-Vitamin_Transporters"/>
</dbReference>
<evidence type="ECO:0000313" key="8">
    <source>
        <dbReference type="EMBL" id="TDQ78552.1"/>
    </source>
</evidence>
<feature type="transmembrane region" description="Helical" evidence="6">
    <location>
        <begin position="236"/>
        <end position="255"/>
    </location>
</feature>
<accession>A0A4R6WF69</accession>
<dbReference type="InterPro" id="IPR037185">
    <property type="entry name" value="EmrE-like"/>
</dbReference>
<organism evidence="8 9">
    <name type="scientific">Dongia mobilis</name>
    <dbReference type="NCBI Taxonomy" id="578943"/>
    <lineage>
        <taxon>Bacteria</taxon>
        <taxon>Pseudomonadati</taxon>
        <taxon>Pseudomonadota</taxon>
        <taxon>Alphaproteobacteria</taxon>
        <taxon>Rhodospirillales</taxon>
        <taxon>Dongiaceae</taxon>
        <taxon>Dongia</taxon>
    </lineage>
</organism>
<feature type="transmembrane region" description="Helical" evidence="6">
    <location>
        <begin position="108"/>
        <end position="130"/>
    </location>
</feature>
<feature type="transmembrane region" description="Helical" evidence="6">
    <location>
        <begin position="53"/>
        <end position="71"/>
    </location>
</feature>
<feature type="domain" description="EamA" evidence="7">
    <location>
        <begin position="20"/>
        <end position="148"/>
    </location>
</feature>
<dbReference type="OrthoDB" id="7743310at2"/>
<keyword evidence="9" id="KW-1185">Reference proteome</keyword>
<dbReference type="InterPro" id="IPR000620">
    <property type="entry name" value="EamA_dom"/>
</dbReference>
<name>A0A4R6WF69_9PROT</name>
<feature type="transmembrane region" description="Helical" evidence="6">
    <location>
        <begin position="142"/>
        <end position="161"/>
    </location>
</feature>
<dbReference type="PANTHER" id="PTHR32322">
    <property type="entry name" value="INNER MEMBRANE TRANSPORTER"/>
    <property type="match status" value="1"/>
</dbReference>
<dbReference type="PANTHER" id="PTHR32322:SF2">
    <property type="entry name" value="EAMA DOMAIN-CONTAINING PROTEIN"/>
    <property type="match status" value="1"/>
</dbReference>
<feature type="transmembrane region" description="Helical" evidence="6">
    <location>
        <begin position="262"/>
        <end position="281"/>
    </location>
</feature>
<reference evidence="8 9" key="1">
    <citation type="submission" date="2019-03" db="EMBL/GenBank/DDBJ databases">
        <title>Genomic Encyclopedia of Type Strains, Phase III (KMG-III): the genomes of soil and plant-associated and newly described type strains.</title>
        <authorList>
            <person name="Whitman W."/>
        </authorList>
    </citation>
    <scope>NUCLEOTIDE SEQUENCE [LARGE SCALE GENOMIC DNA]</scope>
    <source>
        <strain evidence="8 9">CGMCC 1.7660</strain>
    </source>
</reference>
<feature type="transmembrane region" description="Helical" evidence="6">
    <location>
        <begin position="18"/>
        <end position="38"/>
    </location>
</feature>
<proteinExistence type="inferred from homology"/>
<dbReference type="EMBL" id="SNYW01000013">
    <property type="protein sequence ID" value="TDQ78552.1"/>
    <property type="molecule type" value="Genomic_DNA"/>
</dbReference>
<dbReference type="AlphaFoldDB" id="A0A4R6WF69"/>
<evidence type="ECO:0000256" key="5">
    <source>
        <dbReference type="ARBA" id="ARBA00023136"/>
    </source>
</evidence>
<evidence type="ECO:0000256" key="2">
    <source>
        <dbReference type="ARBA" id="ARBA00007362"/>
    </source>
</evidence>
<gene>
    <name evidence="8" type="ORF">A8950_3608</name>
</gene>
<protein>
    <submittedName>
        <fullName evidence="8">Threonine/homoserine efflux transporter RhtA</fullName>
    </submittedName>
</protein>
<feature type="domain" description="EamA" evidence="7">
    <location>
        <begin position="170"/>
        <end position="303"/>
    </location>
</feature>
<evidence type="ECO:0000256" key="4">
    <source>
        <dbReference type="ARBA" id="ARBA00022989"/>
    </source>
</evidence>
<comment type="caution">
    <text evidence="8">The sequence shown here is derived from an EMBL/GenBank/DDBJ whole genome shotgun (WGS) entry which is preliminary data.</text>
</comment>
<feature type="transmembrane region" description="Helical" evidence="6">
    <location>
        <begin position="83"/>
        <end position="102"/>
    </location>
</feature>
<dbReference type="GO" id="GO:0016020">
    <property type="term" value="C:membrane"/>
    <property type="evidence" value="ECO:0007669"/>
    <property type="project" value="UniProtKB-SubCell"/>
</dbReference>